<sequence length="495" mass="55097">MLVGGGEVQVTSVLWLLVNVNDMHRSMKFESLSTVAATWFVVHLEKDMTGLALQKIYITYVVREMRPVAMLCGHAAPIADLGICFPVEESKNGKLANSSNVPSVPNSVNCESLISACSDGVLCVWSRSSGHCRRRRKIPPWAGSPFMIRPLPDNSRYVCITCSSVSQEHELLDEVEGTQSSVDRELQNPNPSKCTVIIIDSFTLTIVQTVFHGNITIGPLKSMAVVLPSEDLEKQSVMIVDSFGKVLYLPIVKDTRPKVQNVPVVPKDSSLAEVMDWADDSIEKGSVLAFSKCGCVVALVHRTYCIFRQADNGTVLGKIPFSDDQLCFEDKLYVIGGVFLRDDTYISIDGFVEEFIAWNNRGAAVIYRISYPTNIFKFESLAVIPSYVLRVESICFYVEEQKFWRPHVTIWLLPPQNENYGKLPLACEMFAEGNFDQWVMDSSSSTTQGTNDDVLEEGTFMLDGMTPLRNSVLSPVTQIVNTQVVTDMLLTQELN</sequence>
<reference evidence="1" key="1">
    <citation type="submission" date="2020-06" db="EMBL/GenBank/DDBJ databases">
        <authorList>
            <person name="Li T."/>
            <person name="Hu X."/>
            <person name="Zhang T."/>
            <person name="Song X."/>
            <person name="Zhang H."/>
            <person name="Dai N."/>
            <person name="Sheng W."/>
            <person name="Hou X."/>
            <person name="Wei L."/>
        </authorList>
    </citation>
    <scope>NUCLEOTIDE SEQUENCE</scope>
    <source>
        <strain evidence="1">G01</strain>
        <tissue evidence="1">Leaf</tissue>
    </source>
</reference>
<organism evidence="1">
    <name type="scientific">Sesamum angustifolium</name>
    <dbReference type="NCBI Taxonomy" id="2727405"/>
    <lineage>
        <taxon>Eukaryota</taxon>
        <taxon>Viridiplantae</taxon>
        <taxon>Streptophyta</taxon>
        <taxon>Embryophyta</taxon>
        <taxon>Tracheophyta</taxon>
        <taxon>Spermatophyta</taxon>
        <taxon>Magnoliopsida</taxon>
        <taxon>eudicotyledons</taxon>
        <taxon>Gunneridae</taxon>
        <taxon>Pentapetalae</taxon>
        <taxon>asterids</taxon>
        <taxon>lamiids</taxon>
        <taxon>Lamiales</taxon>
        <taxon>Pedaliaceae</taxon>
        <taxon>Sesamum</taxon>
    </lineage>
</organism>
<accession>A0AAW2JWL3</accession>
<dbReference type="GO" id="GO:0005737">
    <property type="term" value="C:cytoplasm"/>
    <property type="evidence" value="ECO:0007669"/>
    <property type="project" value="TreeGrafter"/>
</dbReference>
<name>A0AAW2JWL3_9LAMI</name>
<dbReference type="EMBL" id="JACGWK010000497">
    <property type="protein sequence ID" value="KAL0298075.1"/>
    <property type="molecule type" value="Genomic_DNA"/>
</dbReference>
<dbReference type="PANTHER" id="PTHR44099:SF4">
    <property type="entry name" value="RABCONNECTIN-3B, ISOFORM A"/>
    <property type="match status" value="1"/>
</dbReference>
<evidence type="ECO:0000313" key="1">
    <source>
        <dbReference type="EMBL" id="KAL0298075.1"/>
    </source>
</evidence>
<gene>
    <name evidence="1" type="ORF">Sangu_3162400</name>
</gene>
<dbReference type="AlphaFoldDB" id="A0AAW2JWL3"/>
<proteinExistence type="predicted"/>
<dbReference type="PANTHER" id="PTHR44099">
    <property type="entry name" value="RABCONNECTIN-3B, ISOFORM A"/>
    <property type="match status" value="1"/>
</dbReference>
<protein>
    <submittedName>
        <fullName evidence="1">Uncharacterized protein</fullName>
    </submittedName>
</protein>
<comment type="caution">
    <text evidence="1">The sequence shown here is derived from an EMBL/GenBank/DDBJ whole genome shotgun (WGS) entry which is preliminary data.</text>
</comment>
<reference evidence="1" key="2">
    <citation type="journal article" date="2024" name="Plant">
        <title>Genomic evolution and insights into agronomic trait innovations of Sesamum species.</title>
        <authorList>
            <person name="Miao H."/>
            <person name="Wang L."/>
            <person name="Qu L."/>
            <person name="Liu H."/>
            <person name="Sun Y."/>
            <person name="Le M."/>
            <person name="Wang Q."/>
            <person name="Wei S."/>
            <person name="Zheng Y."/>
            <person name="Lin W."/>
            <person name="Duan Y."/>
            <person name="Cao H."/>
            <person name="Xiong S."/>
            <person name="Wang X."/>
            <person name="Wei L."/>
            <person name="Li C."/>
            <person name="Ma Q."/>
            <person name="Ju M."/>
            <person name="Zhao R."/>
            <person name="Li G."/>
            <person name="Mu C."/>
            <person name="Tian Q."/>
            <person name="Mei H."/>
            <person name="Zhang T."/>
            <person name="Gao T."/>
            <person name="Zhang H."/>
        </authorList>
    </citation>
    <scope>NUCLEOTIDE SEQUENCE</scope>
    <source>
        <strain evidence="1">G01</strain>
    </source>
</reference>
<dbReference type="InterPro" id="IPR049916">
    <property type="entry name" value="WDR72-like"/>
</dbReference>